<proteinExistence type="predicted"/>
<gene>
    <name evidence="2" type="ORF">PAC_06324</name>
</gene>
<protein>
    <recommendedName>
        <fullName evidence="1">Cupin type-2 domain-containing protein</fullName>
    </recommendedName>
</protein>
<dbReference type="EMBL" id="FJOG01000008">
    <property type="protein sequence ID" value="CZR56436.1"/>
    <property type="molecule type" value="Genomic_DNA"/>
</dbReference>
<dbReference type="AlphaFoldDB" id="A0A1L7WUH9"/>
<dbReference type="InterPro" id="IPR011051">
    <property type="entry name" value="RmlC_Cupin_sf"/>
</dbReference>
<evidence type="ECO:0000313" key="3">
    <source>
        <dbReference type="Proteomes" id="UP000184330"/>
    </source>
</evidence>
<evidence type="ECO:0000259" key="1">
    <source>
        <dbReference type="Pfam" id="PF07883"/>
    </source>
</evidence>
<dbReference type="InterPro" id="IPR053146">
    <property type="entry name" value="QDO-like"/>
</dbReference>
<dbReference type="PANTHER" id="PTHR36440">
    <property type="entry name" value="PUTATIVE (AFU_ORTHOLOGUE AFUA_8G07350)-RELATED"/>
    <property type="match status" value="1"/>
</dbReference>
<dbReference type="InterPro" id="IPR013096">
    <property type="entry name" value="Cupin_2"/>
</dbReference>
<dbReference type="OrthoDB" id="4124983at2759"/>
<dbReference type="Proteomes" id="UP000184330">
    <property type="component" value="Unassembled WGS sequence"/>
</dbReference>
<dbReference type="PANTHER" id="PTHR36440:SF1">
    <property type="entry name" value="PUTATIVE (AFU_ORTHOLOGUE AFUA_8G07350)-RELATED"/>
    <property type="match status" value="1"/>
</dbReference>
<reference evidence="2 3" key="1">
    <citation type="submission" date="2016-03" db="EMBL/GenBank/DDBJ databases">
        <authorList>
            <person name="Ploux O."/>
        </authorList>
    </citation>
    <scope>NUCLEOTIDE SEQUENCE [LARGE SCALE GENOMIC DNA]</scope>
    <source>
        <strain evidence="2 3">UAMH 11012</strain>
    </source>
</reference>
<dbReference type="STRING" id="576137.A0A1L7WUH9"/>
<organism evidence="2 3">
    <name type="scientific">Phialocephala subalpina</name>
    <dbReference type="NCBI Taxonomy" id="576137"/>
    <lineage>
        <taxon>Eukaryota</taxon>
        <taxon>Fungi</taxon>
        <taxon>Dikarya</taxon>
        <taxon>Ascomycota</taxon>
        <taxon>Pezizomycotina</taxon>
        <taxon>Leotiomycetes</taxon>
        <taxon>Helotiales</taxon>
        <taxon>Mollisiaceae</taxon>
        <taxon>Phialocephala</taxon>
        <taxon>Phialocephala fortinii species complex</taxon>
    </lineage>
</organism>
<feature type="domain" description="Cupin type-2" evidence="1">
    <location>
        <begin position="51"/>
        <end position="130"/>
    </location>
</feature>
<dbReference type="Pfam" id="PF07883">
    <property type="entry name" value="Cupin_2"/>
    <property type="match status" value="1"/>
</dbReference>
<keyword evidence="3" id="KW-1185">Reference proteome</keyword>
<dbReference type="InterPro" id="IPR014710">
    <property type="entry name" value="RmlC-like_jellyroll"/>
</dbReference>
<dbReference type="SUPFAM" id="SSF51182">
    <property type="entry name" value="RmlC-like cupins"/>
    <property type="match status" value="1"/>
</dbReference>
<sequence length="183" mass="20363">MATPSTHFNYTDVSLIKDGEGFEGEVLHMGPLTIRVLEDGRNTDNRIGSMILTIKGGSKGPPIHWHRMHDETFFVTKGRLRFTVIPADDAKTGSKETKDIDTKAGDYVIVPTKSIHTFSNPFEEEAEFFNTFTPAYYVDYLRMLAKAVNAAQNKTGKPLTEAEQRDVMAQFATFSPGDVGVEL</sequence>
<dbReference type="Gene3D" id="2.60.120.10">
    <property type="entry name" value="Jelly Rolls"/>
    <property type="match status" value="1"/>
</dbReference>
<accession>A0A1L7WUH9</accession>
<evidence type="ECO:0000313" key="2">
    <source>
        <dbReference type="EMBL" id="CZR56436.1"/>
    </source>
</evidence>
<name>A0A1L7WUH9_9HELO</name>